<dbReference type="Gene3D" id="3.20.19.10">
    <property type="entry name" value="Aconitase, domain 4"/>
    <property type="match status" value="1"/>
</dbReference>
<keyword evidence="10" id="KW-0100">Branched-chain amino acid biosynthesis</keyword>
<name>A0A3B1DHQ1_9ZZZZ</name>
<dbReference type="UniPathway" id="UPA00048">
    <property type="reaction ID" value="UER00071"/>
</dbReference>
<feature type="domain" description="Aconitase A/isopropylmalate dehydratase small subunit swivel" evidence="13">
    <location>
        <begin position="6"/>
        <end position="125"/>
    </location>
</feature>
<dbReference type="NCBIfam" id="TIGR00171">
    <property type="entry name" value="leuD"/>
    <property type="match status" value="1"/>
</dbReference>
<dbReference type="SUPFAM" id="SSF52016">
    <property type="entry name" value="LeuD/IlvD-like"/>
    <property type="match status" value="1"/>
</dbReference>
<evidence type="ECO:0000256" key="6">
    <source>
        <dbReference type="ARBA" id="ARBA00011998"/>
    </source>
</evidence>
<comment type="similarity">
    <text evidence="4">Belongs to the LeuD family. LeuD type 1 subfamily.</text>
</comment>
<evidence type="ECO:0000259" key="13">
    <source>
        <dbReference type="Pfam" id="PF00694"/>
    </source>
</evidence>
<dbReference type="HAMAP" id="MF_01031">
    <property type="entry name" value="LeuD_type1"/>
    <property type="match status" value="1"/>
</dbReference>
<evidence type="ECO:0000256" key="5">
    <source>
        <dbReference type="ARBA" id="ARBA00011271"/>
    </source>
</evidence>
<evidence type="ECO:0000256" key="8">
    <source>
        <dbReference type="ARBA" id="ARBA00022605"/>
    </source>
</evidence>
<dbReference type="GO" id="GO:0009098">
    <property type="term" value="P:L-leucine biosynthetic process"/>
    <property type="evidence" value="ECO:0007669"/>
    <property type="project" value="UniProtKB-UniPathway"/>
</dbReference>
<evidence type="ECO:0000256" key="10">
    <source>
        <dbReference type="ARBA" id="ARBA00023304"/>
    </source>
</evidence>
<organism evidence="14">
    <name type="scientific">hydrothermal vent metagenome</name>
    <dbReference type="NCBI Taxonomy" id="652676"/>
    <lineage>
        <taxon>unclassified sequences</taxon>
        <taxon>metagenomes</taxon>
        <taxon>ecological metagenomes</taxon>
    </lineage>
</organism>
<accession>A0A3B1DHQ1</accession>
<dbReference type="AlphaFoldDB" id="A0A3B1DHQ1"/>
<evidence type="ECO:0000256" key="3">
    <source>
        <dbReference type="ARBA" id="ARBA00004729"/>
    </source>
</evidence>
<dbReference type="InterPro" id="IPR050075">
    <property type="entry name" value="LeuD"/>
</dbReference>
<evidence type="ECO:0000256" key="7">
    <source>
        <dbReference type="ARBA" id="ARBA00022430"/>
    </source>
</evidence>
<keyword evidence="7" id="KW-0432">Leucine biosynthesis</keyword>
<proteinExistence type="inferred from homology"/>
<reference evidence="14" key="1">
    <citation type="submission" date="2018-06" db="EMBL/GenBank/DDBJ databases">
        <authorList>
            <person name="Zhirakovskaya E."/>
        </authorList>
    </citation>
    <scope>NUCLEOTIDE SEQUENCE</scope>
</reference>
<dbReference type="EC" id="4.2.1.33" evidence="6"/>
<keyword evidence="9 14" id="KW-0456">Lyase</keyword>
<dbReference type="PANTHER" id="PTHR43345:SF5">
    <property type="entry name" value="3-ISOPROPYLMALATE DEHYDRATASE SMALL SUBUNIT"/>
    <property type="match status" value="1"/>
</dbReference>
<dbReference type="InterPro" id="IPR000573">
    <property type="entry name" value="AconitaseA/IPMdHydase_ssu_swvl"/>
</dbReference>
<evidence type="ECO:0000256" key="12">
    <source>
        <dbReference type="ARBA" id="ARBA00033368"/>
    </source>
</evidence>
<dbReference type="GO" id="GO:0003861">
    <property type="term" value="F:3-isopropylmalate dehydratase activity"/>
    <property type="evidence" value="ECO:0007669"/>
    <property type="project" value="UniProtKB-EC"/>
</dbReference>
<gene>
    <name evidence="14" type="ORF">MNBD_UNCLBAC01-1892</name>
</gene>
<dbReference type="InterPro" id="IPR033940">
    <property type="entry name" value="IPMI_Swivel"/>
</dbReference>
<evidence type="ECO:0000256" key="1">
    <source>
        <dbReference type="ARBA" id="ARBA00000491"/>
    </source>
</evidence>
<dbReference type="CDD" id="cd01577">
    <property type="entry name" value="IPMI_Swivel"/>
    <property type="match status" value="1"/>
</dbReference>
<dbReference type="FunFam" id="3.20.19.10:FF:000003">
    <property type="entry name" value="3-isopropylmalate dehydratase small subunit"/>
    <property type="match status" value="1"/>
</dbReference>
<evidence type="ECO:0000256" key="9">
    <source>
        <dbReference type="ARBA" id="ARBA00023239"/>
    </source>
</evidence>
<dbReference type="PANTHER" id="PTHR43345">
    <property type="entry name" value="3-ISOPROPYLMALATE DEHYDRATASE SMALL SUBUNIT 2-RELATED-RELATED"/>
    <property type="match status" value="1"/>
</dbReference>
<dbReference type="GO" id="GO:0009316">
    <property type="term" value="C:3-isopropylmalate dehydratase complex"/>
    <property type="evidence" value="ECO:0007669"/>
    <property type="project" value="InterPro"/>
</dbReference>
<dbReference type="InterPro" id="IPR015928">
    <property type="entry name" value="Aconitase/3IPM_dehydase_swvl"/>
</dbReference>
<dbReference type="Pfam" id="PF00694">
    <property type="entry name" value="Aconitase_C"/>
    <property type="match status" value="1"/>
</dbReference>
<dbReference type="InterPro" id="IPR004431">
    <property type="entry name" value="3-IsopropMal_deHydase_ssu"/>
</dbReference>
<dbReference type="EMBL" id="UOGJ01000063">
    <property type="protein sequence ID" value="VAX35528.1"/>
    <property type="molecule type" value="Genomic_DNA"/>
</dbReference>
<sequence>MSIQPINKHTGIVAPLDRANVDTDAIIPKQFLRKIERTGFGVHLFHEWRYTDYEGTQENGDFILNKFDYRNATILLTRDNFGCGSSREHAPWALADFGFRIIIAPSFADIFYNNCVKNGILLICLDSSEIENLFQQVMAKPKAELTADLEKQVLIDTEKKEYTFEINAFAKECLLNGLDQIGWTLQFEYKIKEYEENLKREKSWL</sequence>
<comment type="subunit">
    <text evidence="5">Heterodimer of LeuC and LeuD.</text>
</comment>
<protein>
    <recommendedName>
        <fullName evidence="6">3-isopropylmalate dehydratase</fullName>
        <ecNumber evidence="6">4.2.1.33</ecNumber>
    </recommendedName>
    <alternativeName>
        <fullName evidence="11">Alpha-IPM isomerase</fullName>
    </alternativeName>
    <alternativeName>
        <fullName evidence="12">Isopropylmalate isomerase</fullName>
    </alternativeName>
</protein>
<evidence type="ECO:0000256" key="11">
    <source>
        <dbReference type="ARBA" id="ARBA00031631"/>
    </source>
</evidence>
<comment type="function">
    <text evidence="2">Catalyzes the isomerization between 2-isopropylmalate and 3-isopropylmalate, via the formation of 2-isopropylmaleate.</text>
</comment>
<comment type="catalytic activity">
    <reaction evidence="1">
        <text>(2R,3S)-3-isopropylmalate = (2S)-2-isopropylmalate</text>
        <dbReference type="Rhea" id="RHEA:32287"/>
        <dbReference type="ChEBI" id="CHEBI:1178"/>
        <dbReference type="ChEBI" id="CHEBI:35121"/>
        <dbReference type="EC" id="4.2.1.33"/>
    </reaction>
</comment>
<keyword evidence="8" id="KW-0028">Amino-acid biosynthesis</keyword>
<evidence type="ECO:0000256" key="4">
    <source>
        <dbReference type="ARBA" id="ARBA00009845"/>
    </source>
</evidence>
<dbReference type="NCBIfam" id="NF002458">
    <property type="entry name" value="PRK01641.1"/>
    <property type="match status" value="1"/>
</dbReference>
<comment type="pathway">
    <text evidence="3">Amino-acid biosynthesis; L-leucine biosynthesis; L-leucine from 3-methyl-2-oxobutanoate: step 2/4.</text>
</comment>
<evidence type="ECO:0000313" key="14">
    <source>
        <dbReference type="EMBL" id="VAX35528.1"/>
    </source>
</evidence>
<evidence type="ECO:0000256" key="2">
    <source>
        <dbReference type="ARBA" id="ARBA00002695"/>
    </source>
</evidence>